<dbReference type="GO" id="GO:0003700">
    <property type="term" value="F:DNA-binding transcription factor activity"/>
    <property type="evidence" value="ECO:0007669"/>
    <property type="project" value="InterPro"/>
</dbReference>
<dbReference type="InterPro" id="IPR009057">
    <property type="entry name" value="Homeodomain-like_sf"/>
</dbReference>
<dbReference type="SMR" id="A0A067E6T8"/>
<keyword evidence="9" id="KW-1185">Reference proteome</keyword>
<keyword evidence="5" id="KW-0539">Nucleus</keyword>
<dbReference type="SUPFAM" id="SSF46689">
    <property type="entry name" value="Homeodomain-like"/>
    <property type="match status" value="1"/>
</dbReference>
<dbReference type="Gene3D" id="1.10.10.60">
    <property type="entry name" value="Homeodomain-like"/>
    <property type="match status" value="1"/>
</dbReference>
<feature type="region of interest" description="Disordered" evidence="6">
    <location>
        <begin position="1"/>
        <end position="22"/>
    </location>
</feature>
<dbReference type="InterPro" id="IPR006447">
    <property type="entry name" value="Myb_dom_plants"/>
</dbReference>
<keyword evidence="2" id="KW-0805">Transcription regulation</keyword>
<dbReference type="Pfam" id="PF00249">
    <property type="entry name" value="Myb_DNA-binding"/>
    <property type="match status" value="1"/>
</dbReference>
<protein>
    <recommendedName>
        <fullName evidence="7">HTH myb-type domain-containing protein</fullName>
    </recommendedName>
</protein>
<evidence type="ECO:0000313" key="8">
    <source>
        <dbReference type="EMBL" id="KDO49590.1"/>
    </source>
</evidence>
<name>A0A067E6T8_CITSI</name>
<dbReference type="FunFam" id="1.10.10.60:FF:000007">
    <property type="entry name" value="Two-component response regulator"/>
    <property type="match status" value="1"/>
</dbReference>
<feature type="compositionally biased region" description="Low complexity" evidence="6">
    <location>
        <begin position="104"/>
        <end position="118"/>
    </location>
</feature>
<sequence>MLAVSPLPNTSKDENQGEMASTFAIDTHEFPDFSDTNLLDSIDFDDLFAGINDSDVLPDLEMDPEILAEFSAGGGDQESEMKASASVEKVEENNFKKEEEDKVSSCGSGAASGSASGSNFSKEEEIVSKREEPVSASLKTLAKDGDKGRSKSSTQTKNNNNNNNQGKRKMKVDWTPELHRRFVQAVEQLGVDKAVPSRILELMGIDCLTRHNIASHLQVLILSLISCLITIN</sequence>
<reference evidence="8 9" key="1">
    <citation type="submission" date="2014-04" db="EMBL/GenBank/DDBJ databases">
        <authorList>
            <consortium name="International Citrus Genome Consortium"/>
            <person name="Gmitter F."/>
            <person name="Chen C."/>
            <person name="Farmerie W."/>
            <person name="Harkins T."/>
            <person name="Desany B."/>
            <person name="Mohiuddin M."/>
            <person name="Kodira C."/>
            <person name="Borodovsky M."/>
            <person name="Lomsadze A."/>
            <person name="Burns P."/>
            <person name="Jenkins J."/>
            <person name="Prochnik S."/>
            <person name="Shu S."/>
            <person name="Chapman J."/>
            <person name="Pitluck S."/>
            <person name="Schmutz J."/>
            <person name="Rokhsar D."/>
        </authorList>
    </citation>
    <scope>NUCLEOTIDE SEQUENCE</scope>
</reference>
<dbReference type="PROSITE" id="PS51294">
    <property type="entry name" value="HTH_MYB"/>
    <property type="match status" value="1"/>
</dbReference>
<evidence type="ECO:0000259" key="7">
    <source>
        <dbReference type="PROSITE" id="PS51294"/>
    </source>
</evidence>
<dbReference type="InterPro" id="IPR001005">
    <property type="entry name" value="SANT/Myb"/>
</dbReference>
<dbReference type="Proteomes" id="UP000027120">
    <property type="component" value="Unassembled WGS sequence"/>
</dbReference>
<keyword evidence="3" id="KW-0238">DNA-binding</keyword>
<feature type="compositionally biased region" description="Basic and acidic residues" evidence="6">
    <location>
        <begin position="88"/>
        <end position="103"/>
    </location>
</feature>
<feature type="compositionally biased region" description="Basic and acidic residues" evidence="6">
    <location>
        <begin position="121"/>
        <end position="133"/>
    </location>
</feature>
<dbReference type="GO" id="GO:0045893">
    <property type="term" value="P:positive regulation of DNA-templated transcription"/>
    <property type="evidence" value="ECO:0007669"/>
    <property type="project" value="InterPro"/>
</dbReference>
<evidence type="ECO:0000313" key="9">
    <source>
        <dbReference type="Proteomes" id="UP000027120"/>
    </source>
</evidence>
<feature type="region of interest" description="Disordered" evidence="6">
    <location>
        <begin position="69"/>
        <end position="170"/>
    </location>
</feature>
<evidence type="ECO:0000256" key="5">
    <source>
        <dbReference type="ARBA" id="ARBA00023242"/>
    </source>
</evidence>
<evidence type="ECO:0000256" key="4">
    <source>
        <dbReference type="ARBA" id="ARBA00023163"/>
    </source>
</evidence>
<evidence type="ECO:0000256" key="3">
    <source>
        <dbReference type="ARBA" id="ARBA00023125"/>
    </source>
</evidence>
<evidence type="ECO:0000256" key="6">
    <source>
        <dbReference type="SAM" id="MobiDB-lite"/>
    </source>
</evidence>
<dbReference type="GO" id="GO:0003677">
    <property type="term" value="F:DNA binding"/>
    <property type="evidence" value="ECO:0007669"/>
    <property type="project" value="UniProtKB-KW"/>
</dbReference>
<dbReference type="GO" id="GO:0005634">
    <property type="term" value="C:nucleus"/>
    <property type="evidence" value="ECO:0007669"/>
    <property type="project" value="UniProtKB-SubCell"/>
</dbReference>
<dbReference type="AlphaFoldDB" id="A0A067E6T8"/>
<gene>
    <name evidence="8" type="ORF">CISIN_1g013528mg</name>
</gene>
<dbReference type="PANTHER" id="PTHR31312">
    <property type="entry name" value="TRANSCRIPTION ACTIVATOR GLK1"/>
    <property type="match status" value="1"/>
</dbReference>
<dbReference type="eggNOG" id="ENOG502QWCV">
    <property type="taxonomic scope" value="Eukaryota"/>
</dbReference>
<keyword evidence="4" id="KW-0804">Transcription</keyword>
<evidence type="ECO:0000256" key="1">
    <source>
        <dbReference type="ARBA" id="ARBA00004123"/>
    </source>
</evidence>
<dbReference type="PANTHER" id="PTHR31312:SF1">
    <property type="entry name" value="TRANSCRIPTION ACTIVATOR GLK1"/>
    <property type="match status" value="1"/>
</dbReference>
<dbReference type="NCBIfam" id="TIGR01557">
    <property type="entry name" value="myb_SHAQKYF"/>
    <property type="match status" value="1"/>
</dbReference>
<evidence type="ECO:0000256" key="2">
    <source>
        <dbReference type="ARBA" id="ARBA00023015"/>
    </source>
</evidence>
<dbReference type="EMBL" id="KK785107">
    <property type="protein sequence ID" value="KDO49590.1"/>
    <property type="molecule type" value="Genomic_DNA"/>
</dbReference>
<feature type="domain" description="HTH myb-type" evidence="7">
    <location>
        <begin position="166"/>
        <end position="225"/>
    </location>
</feature>
<dbReference type="InterPro" id="IPR044825">
    <property type="entry name" value="GLK1/2-like"/>
</dbReference>
<proteinExistence type="predicted"/>
<comment type="subcellular location">
    <subcellularLocation>
        <location evidence="1">Nucleus</location>
    </subcellularLocation>
</comment>
<accession>A0A067E6T8</accession>
<dbReference type="InterPro" id="IPR017930">
    <property type="entry name" value="Myb_dom"/>
</dbReference>
<organism evidence="8 9">
    <name type="scientific">Citrus sinensis</name>
    <name type="common">Sweet orange</name>
    <name type="synonym">Citrus aurantium var. sinensis</name>
    <dbReference type="NCBI Taxonomy" id="2711"/>
    <lineage>
        <taxon>Eukaryota</taxon>
        <taxon>Viridiplantae</taxon>
        <taxon>Streptophyta</taxon>
        <taxon>Embryophyta</taxon>
        <taxon>Tracheophyta</taxon>
        <taxon>Spermatophyta</taxon>
        <taxon>Magnoliopsida</taxon>
        <taxon>eudicotyledons</taxon>
        <taxon>Gunneridae</taxon>
        <taxon>Pentapetalae</taxon>
        <taxon>rosids</taxon>
        <taxon>malvids</taxon>
        <taxon>Sapindales</taxon>
        <taxon>Rutaceae</taxon>
        <taxon>Aurantioideae</taxon>
        <taxon>Citrus</taxon>
    </lineage>
</organism>